<reference evidence="1" key="1">
    <citation type="submission" date="2024-05" db="EMBL/GenBank/DDBJ databases">
        <title>30 novel species of actinomycetes from the DSMZ collection.</title>
        <authorList>
            <person name="Nouioui I."/>
        </authorList>
    </citation>
    <scope>NUCLEOTIDE SEQUENCE</scope>
    <source>
        <strain evidence="1">DSM 3412</strain>
    </source>
</reference>
<dbReference type="Proteomes" id="UP001180737">
    <property type="component" value="Unassembled WGS sequence"/>
</dbReference>
<organism evidence="1 2">
    <name type="scientific">Streptomyces gottesmaniae</name>
    <dbReference type="NCBI Taxonomy" id="3075518"/>
    <lineage>
        <taxon>Bacteria</taxon>
        <taxon>Bacillati</taxon>
        <taxon>Actinomycetota</taxon>
        <taxon>Actinomycetes</taxon>
        <taxon>Kitasatosporales</taxon>
        <taxon>Streptomycetaceae</taxon>
        <taxon>Streptomyces</taxon>
    </lineage>
</organism>
<dbReference type="RefSeq" id="WP_033525179.1">
    <property type="nucleotide sequence ID" value="NZ_JAVRFJ010000011.1"/>
</dbReference>
<gene>
    <name evidence="1" type="ORF">RM704_14935</name>
</gene>
<evidence type="ECO:0000313" key="1">
    <source>
        <dbReference type="EMBL" id="MDT0568748.1"/>
    </source>
</evidence>
<sequence length="100" mass="10943">MNAEPGKGADLDAVVDALRVVMREHEENLREIDRLSEISLRLWLSSVADRIAAVAGVSLARVHALIGDLASIAVNAFATGKRSYREAYRKARRIPRTSTG</sequence>
<evidence type="ECO:0000313" key="2">
    <source>
        <dbReference type="Proteomes" id="UP001180737"/>
    </source>
</evidence>
<proteinExistence type="predicted"/>
<comment type="caution">
    <text evidence="1">The sequence shown here is derived from an EMBL/GenBank/DDBJ whole genome shotgun (WGS) entry which is preliminary data.</text>
</comment>
<keyword evidence="2" id="KW-1185">Reference proteome</keyword>
<name>A0ABU2YWN7_9ACTN</name>
<accession>A0ABU2YWN7</accession>
<dbReference type="EMBL" id="JAVRFJ010000011">
    <property type="protein sequence ID" value="MDT0568748.1"/>
    <property type="molecule type" value="Genomic_DNA"/>
</dbReference>
<protein>
    <submittedName>
        <fullName evidence="1">Uncharacterized protein</fullName>
    </submittedName>
</protein>